<name>A0AAW3YPQ3_9GAMM</name>
<dbReference type="Gene3D" id="1.20.1290.10">
    <property type="entry name" value="AhpD-like"/>
    <property type="match status" value="1"/>
</dbReference>
<dbReference type="InterPro" id="IPR029032">
    <property type="entry name" value="AhpD-like"/>
</dbReference>
<dbReference type="EMBL" id="JACXBF010000127">
    <property type="protein sequence ID" value="MBD2799987.1"/>
    <property type="molecule type" value="Genomic_DNA"/>
</dbReference>
<accession>A0AAW3YPQ3</accession>
<feature type="domain" description="Carboxymuconolactone decarboxylase-like" evidence="1">
    <location>
        <begin position="23"/>
        <end position="91"/>
    </location>
</feature>
<dbReference type="RefSeq" id="WP_323862283.1">
    <property type="nucleotide sequence ID" value="NZ_JACXBC010000045.1"/>
</dbReference>
<organism evidence="2">
    <name type="scientific">Xenorhabdus szentirmaii</name>
    <dbReference type="NCBI Taxonomy" id="290112"/>
    <lineage>
        <taxon>Bacteria</taxon>
        <taxon>Pseudomonadati</taxon>
        <taxon>Pseudomonadota</taxon>
        <taxon>Gammaproteobacteria</taxon>
        <taxon>Enterobacterales</taxon>
        <taxon>Morganellaceae</taxon>
        <taxon>Xenorhabdus</taxon>
    </lineage>
</organism>
<dbReference type="PANTHER" id="PTHR34846">
    <property type="entry name" value="4-CARBOXYMUCONOLACTONE DECARBOXYLASE FAMILY PROTEIN (AFU_ORTHOLOGUE AFUA_6G11590)"/>
    <property type="match status" value="1"/>
</dbReference>
<dbReference type="InterPro" id="IPR003779">
    <property type="entry name" value="CMD-like"/>
</dbReference>
<evidence type="ECO:0000313" key="2">
    <source>
        <dbReference type="EMBL" id="MBD2799987.1"/>
    </source>
</evidence>
<reference evidence="2" key="2">
    <citation type="journal article" date="2024" name="Toxins">
        <title>Genome Sequence Analysis of Native Xenorhabdus Strains Isolated from Entomopathogenic Nematodes in Argentina.</title>
        <authorList>
            <person name="Palma L."/>
            <person name="Frizzo L."/>
            <person name="Kaiser S."/>
            <person name="Berry C."/>
            <person name="Caballero P."/>
            <person name="Bode H.B."/>
            <person name="Del Valle E.E."/>
        </authorList>
    </citation>
    <scope>NUCLEOTIDE SEQUENCE</scope>
    <source>
        <strain evidence="2">M</strain>
    </source>
</reference>
<dbReference type="SUPFAM" id="SSF69118">
    <property type="entry name" value="AhpD-like"/>
    <property type="match status" value="1"/>
</dbReference>
<dbReference type="AlphaFoldDB" id="A0AAW3YPQ3"/>
<dbReference type="GO" id="GO:0051920">
    <property type="term" value="F:peroxiredoxin activity"/>
    <property type="evidence" value="ECO:0007669"/>
    <property type="project" value="InterPro"/>
</dbReference>
<dbReference type="Pfam" id="PF02627">
    <property type="entry name" value="CMD"/>
    <property type="match status" value="1"/>
</dbReference>
<reference evidence="2" key="1">
    <citation type="submission" date="2020-09" db="EMBL/GenBank/DDBJ databases">
        <authorList>
            <person name="Palma L."/>
            <person name="Caballero P."/>
            <person name="Berry C."/>
            <person name="Del Valle E."/>
        </authorList>
    </citation>
    <scope>NUCLEOTIDE SEQUENCE</scope>
    <source>
        <strain evidence="2">M</strain>
    </source>
</reference>
<dbReference type="Proteomes" id="UP001193920">
    <property type="component" value="Unassembled WGS sequence"/>
</dbReference>
<comment type="caution">
    <text evidence="2">The sequence shown here is derived from an EMBL/GenBank/DDBJ whole genome shotgun (WGS) entry which is preliminary data.</text>
</comment>
<dbReference type="PANTHER" id="PTHR34846:SF10">
    <property type="entry name" value="CYTOPLASMIC PROTEIN"/>
    <property type="match status" value="1"/>
</dbReference>
<sequence length="142" mass="16059">MNYAQVSPEIIHPLYKSYEKIHASELDQALILLVETRVSQINACAYCCHLHAEMIRQNHGLAPAKLDKLPAWFNSSIYTPKEKLALEWAEALTTNPRQNVLDEIKIRLDGVFTEKEIVDLTAAIALMNALNRMAISLGDRNE</sequence>
<gene>
    <name evidence="2" type="ORF">ID854_05830</name>
</gene>
<evidence type="ECO:0000259" key="1">
    <source>
        <dbReference type="Pfam" id="PF02627"/>
    </source>
</evidence>
<proteinExistence type="predicted"/>
<protein>
    <submittedName>
        <fullName evidence="2">Carboxymuconolactone decarboxylase family protein</fullName>
    </submittedName>
</protein>